<reference evidence="14 15" key="1">
    <citation type="submission" date="2019-12" db="EMBL/GenBank/DDBJ databases">
        <title>Whole genome sequencing of endophytic Actinobacterium Micromonospora sp. MPMI6T.</title>
        <authorList>
            <person name="Evv R."/>
            <person name="Podile A.R."/>
        </authorList>
    </citation>
    <scope>NUCLEOTIDE SEQUENCE [LARGE SCALE GENOMIC DNA]</scope>
    <source>
        <strain evidence="14 15">MPMI6</strain>
    </source>
</reference>
<evidence type="ECO:0000256" key="7">
    <source>
        <dbReference type="ARBA" id="ARBA00022832"/>
    </source>
</evidence>
<dbReference type="NCBIfam" id="NF041504">
    <property type="entry name" value="AccA_sub"/>
    <property type="match status" value="1"/>
</dbReference>
<dbReference type="SUPFAM" id="SSF52096">
    <property type="entry name" value="ClpP/crotonase"/>
    <property type="match status" value="1"/>
</dbReference>
<protein>
    <recommendedName>
        <fullName evidence="2">acetyl-CoA carboxytransferase</fullName>
        <ecNumber evidence="2">2.1.3.15</ecNumber>
    </recommendedName>
</protein>
<dbReference type="NCBIfam" id="NF004344">
    <property type="entry name" value="PRK05724.1"/>
    <property type="match status" value="1"/>
</dbReference>
<keyword evidence="7" id="KW-0276">Fatty acid metabolism</keyword>
<dbReference type="EC" id="2.1.3.15" evidence="2"/>
<keyword evidence="14" id="KW-0436">Ligase</keyword>
<proteinExistence type="inferred from homology"/>
<keyword evidence="6" id="KW-0479">Metal-binding</keyword>
<evidence type="ECO:0000259" key="13">
    <source>
        <dbReference type="PROSITE" id="PS50989"/>
    </source>
</evidence>
<dbReference type="InterPro" id="IPR001095">
    <property type="entry name" value="Acetyl_CoA_COase_a_su"/>
</dbReference>
<evidence type="ECO:0000256" key="1">
    <source>
        <dbReference type="ARBA" id="ARBA00004956"/>
    </source>
</evidence>
<dbReference type="PROSITE" id="PS50989">
    <property type="entry name" value="COA_CT_CTER"/>
    <property type="match status" value="1"/>
</dbReference>
<dbReference type="RefSeq" id="WP_208817859.1">
    <property type="nucleotide sequence ID" value="NZ_WVUH01000603.1"/>
</dbReference>
<evidence type="ECO:0000313" key="15">
    <source>
        <dbReference type="Proteomes" id="UP000823521"/>
    </source>
</evidence>
<evidence type="ECO:0000256" key="6">
    <source>
        <dbReference type="ARBA" id="ARBA00022771"/>
    </source>
</evidence>
<dbReference type="Proteomes" id="UP000823521">
    <property type="component" value="Unassembled WGS sequence"/>
</dbReference>
<dbReference type="GO" id="GO:0003989">
    <property type="term" value="F:acetyl-CoA carboxylase activity"/>
    <property type="evidence" value="ECO:0007669"/>
    <property type="project" value="UniProtKB-EC"/>
</dbReference>
<keyword evidence="3" id="KW-0444">Lipid biosynthesis</keyword>
<gene>
    <name evidence="14" type="ORF">GSF22_33105</name>
</gene>
<keyword evidence="6" id="KW-0863">Zinc-finger</keyword>
<evidence type="ECO:0000256" key="10">
    <source>
        <dbReference type="ARBA" id="ARBA00023160"/>
    </source>
</evidence>
<evidence type="ECO:0000256" key="12">
    <source>
        <dbReference type="SAM" id="MobiDB-lite"/>
    </source>
</evidence>
<keyword evidence="10" id="KW-0275">Fatty acid biosynthesis</keyword>
<sequence>PVLLTSPDRLTPPDPWRAVQAARDPARPTTLDYLDTAFDGCTELHGDRLGADCPAIVAGLARLGDRPVAVIGHQKGHDTGELRARNFGMPTPAGYRKAQRVMRLAARLGLPVVTLIDTPGAYPGVAAEEQGQAGAIAESILLMAGLPVPVVAVVTGEGGSGGALALAVADRVLMLSGAVYSVISPEGCAAILWHDPAAAPRAARALRLTAPDVLRLGVVDAVIPEPSGGAQSDPLAAADLLRRAVDEALTPLLAVPAAQLVRQRRSRFRSFGTPDGPARPASAGTPGPEGRR</sequence>
<dbReference type="HAMAP" id="MF_00823">
    <property type="entry name" value="AcetylCoA_CT_alpha"/>
    <property type="match status" value="1"/>
</dbReference>
<keyword evidence="5" id="KW-0547">Nucleotide-binding</keyword>
<feature type="region of interest" description="Disordered" evidence="12">
    <location>
        <begin position="266"/>
        <end position="292"/>
    </location>
</feature>
<dbReference type="Pfam" id="PF03255">
    <property type="entry name" value="ACCA"/>
    <property type="match status" value="1"/>
</dbReference>
<dbReference type="NCBIfam" id="TIGR00513">
    <property type="entry name" value="accA"/>
    <property type="match status" value="1"/>
</dbReference>
<evidence type="ECO:0000256" key="3">
    <source>
        <dbReference type="ARBA" id="ARBA00022516"/>
    </source>
</evidence>
<comment type="catalytic activity">
    <reaction evidence="11">
        <text>N(6)-carboxybiotinyl-L-lysyl-[protein] + acetyl-CoA = N(6)-biotinyl-L-lysyl-[protein] + malonyl-CoA</text>
        <dbReference type="Rhea" id="RHEA:54728"/>
        <dbReference type="Rhea" id="RHEA-COMP:10505"/>
        <dbReference type="Rhea" id="RHEA-COMP:10506"/>
        <dbReference type="ChEBI" id="CHEBI:57288"/>
        <dbReference type="ChEBI" id="CHEBI:57384"/>
        <dbReference type="ChEBI" id="CHEBI:83144"/>
        <dbReference type="ChEBI" id="CHEBI:83145"/>
        <dbReference type="EC" id="2.1.3.15"/>
    </reaction>
</comment>
<dbReference type="Gene3D" id="3.90.226.10">
    <property type="entry name" value="2-enoyl-CoA Hydratase, Chain A, domain 1"/>
    <property type="match status" value="1"/>
</dbReference>
<dbReference type="EMBL" id="WVUH01000603">
    <property type="protein sequence ID" value="MBO4210797.1"/>
    <property type="molecule type" value="Genomic_DNA"/>
</dbReference>
<feature type="domain" description="CoA carboxyltransferase C-terminal" evidence="13">
    <location>
        <begin position="3"/>
        <end position="251"/>
    </location>
</feature>
<evidence type="ECO:0000256" key="8">
    <source>
        <dbReference type="ARBA" id="ARBA00022840"/>
    </source>
</evidence>
<keyword evidence="4" id="KW-0808">Transferase</keyword>
<comment type="caution">
    <text evidence="14">The sequence shown here is derived from an EMBL/GenBank/DDBJ whole genome shotgun (WGS) entry which is preliminary data.</text>
</comment>
<dbReference type="InterPro" id="IPR011763">
    <property type="entry name" value="COA_CT_C"/>
</dbReference>
<feature type="non-terminal residue" evidence="14">
    <location>
        <position position="1"/>
    </location>
</feature>
<organism evidence="14 15">
    <name type="scientific">Micromonospora echinofusca</name>
    <dbReference type="NCBI Taxonomy" id="47858"/>
    <lineage>
        <taxon>Bacteria</taxon>
        <taxon>Bacillati</taxon>
        <taxon>Actinomycetota</taxon>
        <taxon>Actinomycetes</taxon>
        <taxon>Micromonosporales</taxon>
        <taxon>Micromonosporaceae</taxon>
        <taxon>Micromonospora</taxon>
    </lineage>
</organism>
<accession>A0ABS3W1X9</accession>
<comment type="pathway">
    <text evidence="1">Lipid metabolism; malonyl-CoA biosynthesis; malonyl-CoA from acetyl-CoA: step 1/1.</text>
</comment>
<evidence type="ECO:0000256" key="4">
    <source>
        <dbReference type="ARBA" id="ARBA00022679"/>
    </source>
</evidence>
<keyword evidence="15" id="KW-1185">Reference proteome</keyword>
<dbReference type="PANTHER" id="PTHR42853">
    <property type="entry name" value="ACETYL-COENZYME A CARBOXYLASE CARBOXYL TRANSFERASE SUBUNIT ALPHA"/>
    <property type="match status" value="1"/>
</dbReference>
<keyword evidence="8" id="KW-0067">ATP-binding</keyword>
<keyword evidence="6" id="KW-0862">Zinc</keyword>
<dbReference type="InterPro" id="IPR029045">
    <property type="entry name" value="ClpP/crotonase-like_dom_sf"/>
</dbReference>
<evidence type="ECO:0000256" key="2">
    <source>
        <dbReference type="ARBA" id="ARBA00011883"/>
    </source>
</evidence>
<dbReference type="PRINTS" id="PR01069">
    <property type="entry name" value="ACCCTRFRASEA"/>
</dbReference>
<dbReference type="PANTHER" id="PTHR42853:SF3">
    <property type="entry name" value="ACETYL-COENZYME A CARBOXYLASE CARBOXYL TRANSFERASE SUBUNIT ALPHA, CHLOROPLASTIC"/>
    <property type="match status" value="1"/>
</dbReference>
<evidence type="ECO:0000256" key="5">
    <source>
        <dbReference type="ARBA" id="ARBA00022741"/>
    </source>
</evidence>
<name>A0ABS3W1X9_MICEH</name>
<evidence type="ECO:0000256" key="9">
    <source>
        <dbReference type="ARBA" id="ARBA00023098"/>
    </source>
</evidence>
<evidence type="ECO:0000313" key="14">
    <source>
        <dbReference type="EMBL" id="MBO4210797.1"/>
    </source>
</evidence>
<keyword evidence="9" id="KW-0443">Lipid metabolism</keyword>
<evidence type="ECO:0000256" key="11">
    <source>
        <dbReference type="ARBA" id="ARBA00049152"/>
    </source>
</evidence>